<dbReference type="InterPro" id="IPR050106">
    <property type="entry name" value="HistidinolP_aminotransfase"/>
</dbReference>
<evidence type="ECO:0000256" key="5">
    <source>
        <dbReference type="ARBA" id="ARBA00022679"/>
    </source>
</evidence>
<dbReference type="InterPro" id="IPR015421">
    <property type="entry name" value="PyrdxlP-dep_Trfase_major"/>
</dbReference>
<comment type="cofactor">
    <cofactor evidence="9">
        <name>pyridoxal 5'-phosphate</name>
        <dbReference type="ChEBI" id="CHEBI:597326"/>
    </cofactor>
</comment>
<dbReference type="EMBL" id="MVFC01000001">
    <property type="protein sequence ID" value="OON82748.1"/>
    <property type="molecule type" value="Genomic_DNA"/>
</dbReference>
<dbReference type="GO" id="GO:0000105">
    <property type="term" value="P:L-histidine biosynthetic process"/>
    <property type="evidence" value="ECO:0007669"/>
    <property type="project" value="UniProtKB-KW"/>
</dbReference>
<dbReference type="AlphaFoldDB" id="A0A1V4AGE2"/>
<dbReference type="Gene3D" id="3.40.640.10">
    <property type="entry name" value="Type I PLP-dependent aspartate aminotransferase-like (Major domain)"/>
    <property type="match status" value="1"/>
</dbReference>
<dbReference type="CDD" id="cd00609">
    <property type="entry name" value="AAT_like"/>
    <property type="match status" value="1"/>
</dbReference>
<dbReference type="SUPFAM" id="SSF53383">
    <property type="entry name" value="PLP-dependent transferases"/>
    <property type="match status" value="1"/>
</dbReference>
<dbReference type="PANTHER" id="PTHR43643:SF6">
    <property type="entry name" value="HISTIDINOL-PHOSPHATE AMINOTRANSFERASE"/>
    <property type="match status" value="1"/>
</dbReference>
<comment type="pathway">
    <text evidence="1">Amino-acid biosynthesis; L-histidine biosynthesis; L-histidine from 5-phospho-alpha-D-ribose 1-diphosphate: step 7/9.</text>
</comment>
<evidence type="ECO:0000256" key="1">
    <source>
        <dbReference type="ARBA" id="ARBA00005011"/>
    </source>
</evidence>
<evidence type="ECO:0000256" key="8">
    <source>
        <dbReference type="ARBA" id="ARBA00047481"/>
    </source>
</evidence>
<dbReference type="InterPro" id="IPR015424">
    <property type="entry name" value="PyrdxlP-dep_Trfase"/>
</dbReference>
<dbReference type="GO" id="GO:0004400">
    <property type="term" value="F:histidinol-phosphate transaminase activity"/>
    <property type="evidence" value="ECO:0007669"/>
    <property type="project" value="UniProtKB-EC"/>
</dbReference>
<evidence type="ECO:0000256" key="7">
    <source>
        <dbReference type="ARBA" id="ARBA00023102"/>
    </source>
</evidence>
<evidence type="ECO:0000256" key="6">
    <source>
        <dbReference type="ARBA" id="ARBA00022898"/>
    </source>
</evidence>
<gene>
    <name evidence="11" type="ORF">B1H18_01535</name>
</gene>
<evidence type="ECO:0000256" key="4">
    <source>
        <dbReference type="ARBA" id="ARBA00022605"/>
    </source>
</evidence>
<dbReference type="Proteomes" id="UP000190539">
    <property type="component" value="Unassembled WGS sequence"/>
</dbReference>
<dbReference type="InterPro" id="IPR004839">
    <property type="entry name" value="Aminotransferase_I/II_large"/>
</dbReference>
<proteinExistence type="inferred from homology"/>
<keyword evidence="4" id="KW-0028">Amino-acid biosynthesis</keyword>
<comment type="caution">
    <text evidence="11">The sequence shown here is derived from an EMBL/GenBank/DDBJ whole genome shotgun (WGS) entry which is preliminary data.</text>
</comment>
<dbReference type="InterPro" id="IPR015422">
    <property type="entry name" value="PyrdxlP-dep_Trfase_small"/>
</dbReference>
<evidence type="ECO:0000256" key="9">
    <source>
        <dbReference type="RuleBase" id="RU000481"/>
    </source>
</evidence>
<dbReference type="RefSeq" id="WP_077963976.1">
    <property type="nucleotide sequence ID" value="NZ_CP045178.1"/>
</dbReference>
<comment type="similarity">
    <text evidence="9">Belongs to the class-I pyridoxal-phosphate-dependent aminotransferase family.</text>
</comment>
<dbReference type="Gene3D" id="3.90.1150.10">
    <property type="entry name" value="Aspartate Aminotransferase, domain 1"/>
    <property type="match status" value="1"/>
</dbReference>
<keyword evidence="12" id="KW-1185">Reference proteome</keyword>
<evidence type="ECO:0000256" key="2">
    <source>
        <dbReference type="ARBA" id="ARBA00007970"/>
    </source>
</evidence>
<comment type="similarity">
    <text evidence="2">Belongs to the class-II pyridoxal-phosphate-dependent aminotransferase family. Histidinol-phosphate aminotransferase subfamily.</text>
</comment>
<organism evidence="11 12">
    <name type="scientific">Streptomyces tsukubensis</name>
    <dbReference type="NCBI Taxonomy" id="83656"/>
    <lineage>
        <taxon>Bacteria</taxon>
        <taxon>Bacillati</taxon>
        <taxon>Actinomycetota</taxon>
        <taxon>Actinomycetes</taxon>
        <taxon>Kitasatosporales</taxon>
        <taxon>Streptomycetaceae</taxon>
        <taxon>Streptomyces</taxon>
    </lineage>
</organism>
<dbReference type="Pfam" id="PF00155">
    <property type="entry name" value="Aminotran_1_2"/>
    <property type="match status" value="1"/>
</dbReference>
<reference evidence="11 12" key="1">
    <citation type="submission" date="2017-02" db="EMBL/GenBank/DDBJ databases">
        <title>Draft Genome Sequence of Streptomyces tsukubaensis F601, a Producer of the immunosuppressant tacrolimus FK506.</title>
        <authorList>
            <person name="Zong G."/>
            <person name="Zhong C."/>
            <person name="Fu J."/>
            <person name="Qin R."/>
            <person name="Cao G."/>
        </authorList>
    </citation>
    <scope>NUCLEOTIDE SEQUENCE [LARGE SCALE GENOMIC DNA]</scope>
    <source>
        <strain evidence="11 12">F601</strain>
    </source>
</reference>
<name>A0A1V4AGE2_9ACTN</name>
<protein>
    <recommendedName>
        <fullName evidence="9">Aminotransferase</fullName>
        <ecNumber evidence="9">2.6.1.-</ecNumber>
    </recommendedName>
</protein>
<evidence type="ECO:0000256" key="3">
    <source>
        <dbReference type="ARBA" id="ARBA00022576"/>
    </source>
</evidence>
<feature type="domain" description="Aminotransferase class I/classII large" evidence="10">
    <location>
        <begin position="32"/>
        <end position="360"/>
    </location>
</feature>
<keyword evidence="6" id="KW-0663">Pyridoxal phosphate</keyword>
<dbReference type="PANTHER" id="PTHR43643">
    <property type="entry name" value="HISTIDINOL-PHOSPHATE AMINOTRANSFERASE 2"/>
    <property type="match status" value="1"/>
</dbReference>
<evidence type="ECO:0000313" key="12">
    <source>
        <dbReference type="Proteomes" id="UP000190539"/>
    </source>
</evidence>
<dbReference type="EC" id="2.6.1.-" evidence="9"/>
<accession>A0A1V4AGE2</accession>
<dbReference type="InterPro" id="IPR004838">
    <property type="entry name" value="NHTrfase_class1_PyrdxlP-BS"/>
</dbReference>
<comment type="catalytic activity">
    <reaction evidence="8">
        <text>L-histidinol phosphate + 2-oxoglutarate = 3-(imidazol-4-yl)-2-oxopropyl phosphate + L-glutamate</text>
        <dbReference type="Rhea" id="RHEA:23744"/>
        <dbReference type="ChEBI" id="CHEBI:16810"/>
        <dbReference type="ChEBI" id="CHEBI:29985"/>
        <dbReference type="ChEBI" id="CHEBI:57766"/>
        <dbReference type="ChEBI" id="CHEBI:57980"/>
        <dbReference type="EC" id="2.6.1.9"/>
    </reaction>
</comment>
<keyword evidence="7" id="KW-0368">Histidine biosynthesis</keyword>
<keyword evidence="3 9" id="KW-0032">Aminotransferase</keyword>
<keyword evidence="5 9" id="KW-0808">Transferase</keyword>
<dbReference type="OrthoDB" id="4227855at2"/>
<sequence length="369" mass="39415">MTATAPVLPRWFTDVLESPGVRWNARERHPGMLNLKSCELQHPVSDRLVREAAAALDTPDLRSYPYQDVILDVLSAHHRVSRDRLLLTAGSDGAIGLLVDALARAAGRLLLGEPVFEGWPYYAALRGVPTTRVTTLAGSPPRYDLAPLAEAMAAATGPSVVALSNPGSPSGIVASPHAVEELAELAERYGHILVVDECFGDFVGVSHTGLLDRYAQLVVVHSYSKSFALAGLRIASVLAAPEVVEYLSRFRPDSAVSAAAVSMLGRVVGQTGQFRAVWRDVAAIRSRFAAAVRTAHPDWQALAPGANFVTFVTGHLDVPHALATHLAGRGVRIRPLTGLPGLDGCVRFSLASDAEMRHVASLVAEFRPP</sequence>
<dbReference type="PROSITE" id="PS00105">
    <property type="entry name" value="AA_TRANSFER_CLASS_1"/>
    <property type="match status" value="1"/>
</dbReference>
<evidence type="ECO:0000313" key="11">
    <source>
        <dbReference type="EMBL" id="OON82748.1"/>
    </source>
</evidence>
<dbReference type="GO" id="GO:0030170">
    <property type="term" value="F:pyridoxal phosphate binding"/>
    <property type="evidence" value="ECO:0007669"/>
    <property type="project" value="InterPro"/>
</dbReference>
<dbReference type="STRING" id="83656.B1H18_01535"/>
<evidence type="ECO:0000259" key="10">
    <source>
        <dbReference type="Pfam" id="PF00155"/>
    </source>
</evidence>